<dbReference type="PANTHER" id="PTHR38103">
    <property type="entry name" value="RECOMBINATION-ASSOCIATED PROTEIN RDGC"/>
    <property type="match status" value="1"/>
</dbReference>
<dbReference type="GO" id="GO:0000018">
    <property type="term" value="P:regulation of DNA recombination"/>
    <property type="evidence" value="ECO:0007669"/>
    <property type="project" value="TreeGrafter"/>
</dbReference>
<feature type="coiled-coil region" evidence="6">
    <location>
        <begin position="83"/>
        <end position="110"/>
    </location>
</feature>
<dbReference type="InterPro" id="IPR018541">
    <property type="entry name" value="Ftsk_gamma"/>
</dbReference>
<keyword evidence="4" id="KW-0963">Cytoplasm</keyword>
<name>A0AAC9UHJ6_9GAMM</name>
<keyword evidence="9" id="KW-1185">Reference proteome</keyword>
<dbReference type="PANTHER" id="PTHR38103:SF1">
    <property type="entry name" value="RECOMBINATION-ASSOCIATED PROTEIN RDGC"/>
    <property type="match status" value="1"/>
</dbReference>
<dbReference type="Proteomes" id="UP000198329">
    <property type="component" value="Chromosome I"/>
</dbReference>
<dbReference type="KEGG" id="png:PNIG_a1496"/>
<evidence type="ECO:0000256" key="4">
    <source>
        <dbReference type="ARBA" id="ARBA00022490"/>
    </source>
</evidence>
<evidence type="ECO:0000256" key="1">
    <source>
        <dbReference type="ARBA" id="ARBA00004453"/>
    </source>
</evidence>
<dbReference type="NCBIfam" id="NF001462">
    <property type="entry name" value="PRK00321.1-3"/>
    <property type="match status" value="1"/>
</dbReference>
<evidence type="ECO:0000313" key="8">
    <source>
        <dbReference type="EMBL" id="ASM53646.1"/>
    </source>
</evidence>
<evidence type="ECO:0000256" key="3">
    <source>
        <dbReference type="ARBA" id="ARBA00022296"/>
    </source>
</evidence>
<dbReference type="InterPro" id="IPR036388">
    <property type="entry name" value="WH-like_DNA-bd_sf"/>
</dbReference>
<dbReference type="GO" id="GO:0006310">
    <property type="term" value="P:DNA recombination"/>
    <property type="evidence" value="ECO:0007669"/>
    <property type="project" value="UniProtKB-KW"/>
</dbReference>
<evidence type="ECO:0000256" key="2">
    <source>
        <dbReference type="ARBA" id="ARBA00008657"/>
    </source>
</evidence>
<proteinExistence type="inferred from homology"/>
<dbReference type="Pfam" id="PF09397">
    <property type="entry name" value="FtsK_gamma"/>
    <property type="match status" value="1"/>
</dbReference>
<dbReference type="NCBIfam" id="NF001464">
    <property type="entry name" value="PRK00321.1-5"/>
    <property type="match status" value="1"/>
</dbReference>
<dbReference type="GO" id="GO:0043590">
    <property type="term" value="C:bacterial nucleoid"/>
    <property type="evidence" value="ECO:0007669"/>
    <property type="project" value="TreeGrafter"/>
</dbReference>
<dbReference type="InterPro" id="IPR036390">
    <property type="entry name" value="WH_DNA-bd_sf"/>
</dbReference>
<dbReference type="Gene3D" id="1.10.10.10">
    <property type="entry name" value="Winged helix-like DNA-binding domain superfamily/Winged helix DNA-binding domain"/>
    <property type="match status" value="1"/>
</dbReference>
<comment type="subcellular location">
    <subcellularLocation>
        <location evidence="1">Cytoplasm</location>
        <location evidence="1">Nucleoid</location>
    </subcellularLocation>
</comment>
<dbReference type="EMBL" id="CP011036">
    <property type="protein sequence ID" value="ASM53646.1"/>
    <property type="molecule type" value="Genomic_DNA"/>
</dbReference>
<keyword evidence="6" id="KW-0175">Coiled coil</keyword>
<organism evidence="8 9">
    <name type="scientific">Pseudoalteromonas nigrifaciens</name>
    <dbReference type="NCBI Taxonomy" id="28109"/>
    <lineage>
        <taxon>Bacteria</taxon>
        <taxon>Pseudomonadati</taxon>
        <taxon>Pseudomonadota</taxon>
        <taxon>Gammaproteobacteria</taxon>
        <taxon>Alteromonadales</taxon>
        <taxon>Pseudoalteromonadaceae</taxon>
        <taxon>Pseudoalteromonas</taxon>
    </lineage>
</organism>
<protein>
    <recommendedName>
        <fullName evidence="3">Recombination-associated protein RdgC</fullName>
    </recommendedName>
</protein>
<gene>
    <name evidence="8" type="primary">rdgC</name>
    <name evidence="8" type="ORF">PNIG_a1496</name>
</gene>
<evidence type="ECO:0000256" key="5">
    <source>
        <dbReference type="ARBA" id="ARBA00023172"/>
    </source>
</evidence>
<accession>A0AAC9UHJ6</accession>
<evidence type="ECO:0000259" key="7">
    <source>
        <dbReference type="SMART" id="SM00843"/>
    </source>
</evidence>
<reference evidence="8 9" key="1">
    <citation type="submission" date="2015-03" db="EMBL/GenBank/DDBJ databases">
        <authorList>
            <person name="Xie B.-B."/>
            <person name="Rong J.-C."/>
            <person name="Qin Q.-L."/>
            <person name="Zhang Y.-Z."/>
        </authorList>
    </citation>
    <scope>NUCLEOTIDE SEQUENCE [LARGE SCALE GENOMIC DNA]</scope>
    <source>
        <strain evidence="8 9">KMM 661</strain>
    </source>
</reference>
<dbReference type="InterPro" id="IPR007476">
    <property type="entry name" value="RdgC"/>
</dbReference>
<dbReference type="SUPFAM" id="SSF46785">
    <property type="entry name" value="Winged helix' DNA-binding domain"/>
    <property type="match status" value="1"/>
</dbReference>
<dbReference type="SMART" id="SM00843">
    <property type="entry name" value="Ftsk_gamma"/>
    <property type="match status" value="1"/>
</dbReference>
<dbReference type="GO" id="GO:0003690">
    <property type="term" value="F:double-stranded DNA binding"/>
    <property type="evidence" value="ECO:0007669"/>
    <property type="project" value="TreeGrafter"/>
</dbReference>
<keyword evidence="5" id="KW-0233">DNA recombination</keyword>
<evidence type="ECO:0000313" key="9">
    <source>
        <dbReference type="Proteomes" id="UP000198329"/>
    </source>
</evidence>
<dbReference type="Pfam" id="PF04381">
    <property type="entry name" value="RdgC"/>
    <property type="match status" value="1"/>
</dbReference>
<sequence length="384" mass="43110">MFFTNLVVYKFKQDAEFKSDDFNAALEQDAFRHCGQQELSTFGWAKAFGKYGESLAHFSDRRILVCAKREEKILPASVINEMVAEKVDQIELEENRLVRMKERNELKENVLHTLLPQAFTKSSMQYAFIDMDSGLLVVNSSSFNKAEELTALLRKSLGTLPIVPAFGQYDLDVFLTDWLTNFNTPQGFAIGSDAEMQEADDSGASVKLKGHELDGDEVKAHLELSGKRVTKLALNWSDRIKFNLQSDGAIKQVNYSDALKEENADIPKDDMPIKLDADFCLVACEIVQLVTELIDSGLDSSEQDDGNESLIAEHNAKYQDSNGNDAFYEEAKAFVQETESASVSRIQRKFRIGYNRAARLVEQLEANHIVTAPGHNGERTVIPF</sequence>
<dbReference type="AlphaFoldDB" id="A0AAC9UHJ6"/>
<comment type="similarity">
    <text evidence="2">Belongs to the RdgC family.</text>
</comment>
<feature type="domain" description="FtsK gamma" evidence="7">
    <location>
        <begin position="321"/>
        <end position="383"/>
    </location>
</feature>
<evidence type="ECO:0000256" key="6">
    <source>
        <dbReference type="SAM" id="Coils"/>
    </source>
</evidence>